<keyword evidence="1 13" id="KW-0540">Nuclease</keyword>
<dbReference type="Pfam" id="PF13361">
    <property type="entry name" value="UvrD_C"/>
    <property type="match status" value="1"/>
</dbReference>
<comment type="function">
    <text evidence="13">The heterodimer acts as both an ATP-dependent DNA helicase and an ATP-dependent, dual-direction single-stranded exonuclease. Recognizes the chi site generating a DNA molecule suitable for the initiation of homologous recombination. The AddA nuclease domain is required for chi fragment generation; this subunit has the helicase and 3' -&gt; 5' nuclease activities.</text>
</comment>
<keyword evidence="10 13" id="KW-0413">Isomerase</keyword>
<protein>
    <recommendedName>
        <fullName evidence="13">ATP-dependent helicase/nuclease subunit A</fullName>
        <ecNumber evidence="13">3.1.-.-</ecNumber>
        <ecNumber evidence="13">5.6.2.4</ecNumber>
    </recommendedName>
    <alternativeName>
        <fullName evidence="13">ATP-dependent helicase/nuclease AddA</fullName>
    </alternativeName>
    <alternativeName>
        <fullName evidence="13">DNA 3'-5' helicase AddA</fullName>
    </alternativeName>
</protein>
<sequence length="1265" mass="145852">MSQLPIKPLNSRFTDGQWQSIHKSGHNILVSASAGSGKTTVLVQRVIEKIKAGVNVDELLIVTYTEAAAREMKERIKTAIQQAITGEGLPEQKQHLIKQMTLLPQASISTLHAFCLQVIRRYYYLIDLDPVFRLLTDETEIVLLKESVWEEVRETLYGDETASFLDLARAYSNDRSDTGLTELIFSLYEFSRANPDPDYWLENLSGLYNDTLDSFSKGILFQQLVKPQLSDSLINFIELDLTAVKIGEGEQELVNQTEIVASEAAHFKEVLALIQADHYQDVYPLVQSFKFVNWRAVKKSADDSVKEAGIEMAILRKQTKTRYEKMKEEYFNAPLENQLAIMIKTVPLIEEMARVAKVYSLAYRERKNERNLLDFNDLEHLTLEILAKNEAQKWTPTEASSHYREKFKEVMIDEYQDINKLQENIMHWLTKDEKDTGNLFMVGDVKQSIYSFRLADPGLFLEKYEKYGENNGGERIILAENFRSRGEILQFTNLIFEQLMDKSVGQMDYNEPAKLIQGFTDFPETTEHATEILIYEKGKETKKDEADEESLDYDMQIEGKTQGELLMVGQKIQQLIQEGFPIYDKKLKSNRPIRYKDIVLLTPTKKNNLVLLEIFNRLSVPLSVNNTQNYFQTTEITIMMSLLKIIDNPYQDIPLAAVLRSPIVGLNENELASIRISQKTGDYYEALNRFYSSYPGEDKASGFTTALFNKIDVFLSRLKKWREEARRNHLVELIWSIYTDTQFLDYVGGMSSGRQRKANLHALYERAASYEKMSFKGLFQFVRFIEKMQEKDKDLAEPKAIAADEDAVRVMTIHASKGLEFPVVFVLDLTKRFNLQDITKSYLFNEDFGIGTEYRDQESHIRYASLSNSALKVERKAKLLSEEMRKLYVALTRAEEKLFLVGSYIDEEAAYKEWGIISGHEATVLPNADRLAANSLMKWIGLSLMRHSDAINDFLSITANNVHIKNHPAKFSIHFYKERMIQEELIQENLETDEKWIEKLDESVSKNTLVAEEQLLLEEALALMDYTYRYEKSTHTTSYQSVSEIKRLFEEPEDEFMVKIDVNQPRNQNRFVEDKLTRPKFMAEMTAPTSAEIGTATHLVMQSINLFEPVTAISVSELILNLVERGMLQPEVAVKIEEEKIVRFFENKLGQLLLTHPEQVKREAPFSLLIKADKIFTDLDPTAKDNILIHGIVDGYLEFEKKIILFDYKTDQITRYGLKASKKMLAKYKGQMNLYRKALEISLNKPVVEAYLCLLANNELVLVNE</sequence>
<dbReference type="NCBIfam" id="TIGR02785">
    <property type="entry name" value="addA_Gpos"/>
    <property type="match status" value="1"/>
</dbReference>
<dbReference type="InterPro" id="IPR014016">
    <property type="entry name" value="UvrD-like_ATP-bd"/>
</dbReference>
<dbReference type="GO" id="GO:0005524">
    <property type="term" value="F:ATP binding"/>
    <property type="evidence" value="ECO:0007669"/>
    <property type="project" value="UniProtKB-UniRule"/>
</dbReference>
<dbReference type="Gene3D" id="1.10.274.50">
    <property type="match status" value="1"/>
</dbReference>
<keyword evidence="3 13" id="KW-0227">DNA damage</keyword>
<evidence type="ECO:0000256" key="5">
    <source>
        <dbReference type="ARBA" id="ARBA00022806"/>
    </source>
</evidence>
<dbReference type="SUPFAM" id="SSF52540">
    <property type="entry name" value="P-loop containing nucleoside triphosphate hydrolases"/>
    <property type="match status" value="1"/>
</dbReference>
<keyword evidence="18" id="KW-1185">Reference proteome</keyword>
<evidence type="ECO:0000256" key="12">
    <source>
        <dbReference type="ARBA" id="ARBA00048988"/>
    </source>
</evidence>
<dbReference type="GO" id="GO:0043138">
    <property type="term" value="F:3'-5' DNA helicase activity"/>
    <property type="evidence" value="ECO:0007669"/>
    <property type="project" value="UniProtKB-UniRule"/>
</dbReference>
<dbReference type="InterPro" id="IPR000212">
    <property type="entry name" value="DNA_helicase_UvrD/REP"/>
</dbReference>
<dbReference type="PROSITE" id="PS51217">
    <property type="entry name" value="UVRD_HELICASE_CTER"/>
    <property type="match status" value="1"/>
</dbReference>
<dbReference type="InterPro" id="IPR014017">
    <property type="entry name" value="DNA_helicase_UvrD-like_C"/>
</dbReference>
<dbReference type="Proteomes" id="UP000193435">
    <property type="component" value="Unassembled WGS sequence"/>
</dbReference>
<feature type="domain" description="UvrD-like helicase C-terminal" evidence="16">
    <location>
        <begin position="523"/>
        <end position="818"/>
    </location>
</feature>
<comment type="cofactor">
    <cofactor evidence="13">
        <name>Mg(2+)</name>
        <dbReference type="ChEBI" id="CHEBI:18420"/>
    </cofactor>
</comment>
<keyword evidence="7 13" id="KW-0067">ATP-binding</keyword>
<comment type="catalytic activity">
    <reaction evidence="12 13">
        <text>ATP + H2O = ADP + phosphate + H(+)</text>
        <dbReference type="Rhea" id="RHEA:13065"/>
        <dbReference type="ChEBI" id="CHEBI:15377"/>
        <dbReference type="ChEBI" id="CHEBI:15378"/>
        <dbReference type="ChEBI" id="CHEBI:30616"/>
        <dbReference type="ChEBI" id="CHEBI:43474"/>
        <dbReference type="ChEBI" id="CHEBI:456216"/>
        <dbReference type="EC" id="5.6.2.4"/>
    </reaction>
</comment>
<dbReference type="Pfam" id="PF00580">
    <property type="entry name" value="UvrD-helicase"/>
    <property type="match status" value="1"/>
</dbReference>
<dbReference type="GO" id="GO:0016887">
    <property type="term" value="F:ATP hydrolysis activity"/>
    <property type="evidence" value="ECO:0007669"/>
    <property type="project" value="RHEA"/>
</dbReference>
<keyword evidence="2 13" id="KW-0547">Nucleotide-binding</keyword>
<dbReference type="STRING" id="1073423.SAMN04488700_1884"/>
<dbReference type="OrthoDB" id="9810135at2"/>
<dbReference type="InterPro" id="IPR011335">
    <property type="entry name" value="Restrct_endonuc-II-like"/>
</dbReference>
<dbReference type="Gene3D" id="3.40.50.300">
    <property type="entry name" value="P-loop containing nucleotide triphosphate hydrolases"/>
    <property type="match status" value="4"/>
</dbReference>
<evidence type="ECO:0000256" key="7">
    <source>
        <dbReference type="ARBA" id="ARBA00022840"/>
    </source>
</evidence>
<evidence type="ECO:0000256" key="2">
    <source>
        <dbReference type="ARBA" id="ARBA00022741"/>
    </source>
</evidence>
<dbReference type="EC" id="3.1.-.-" evidence="13"/>
<dbReference type="GO" id="GO:0000724">
    <property type="term" value="P:double-strand break repair via homologous recombination"/>
    <property type="evidence" value="ECO:0007669"/>
    <property type="project" value="UniProtKB-UniRule"/>
</dbReference>
<reference evidence="17 18" key="1">
    <citation type="submission" date="2017-04" db="EMBL/GenBank/DDBJ databases">
        <authorList>
            <person name="Afonso C.L."/>
            <person name="Miller P.J."/>
            <person name="Scott M.A."/>
            <person name="Spackman E."/>
            <person name="Goraichik I."/>
            <person name="Dimitrov K.M."/>
            <person name="Suarez D.L."/>
            <person name="Swayne D.E."/>
        </authorList>
    </citation>
    <scope>NUCLEOTIDE SEQUENCE [LARGE SCALE GENOMIC DNA]</scope>
    <source>
        <strain evidence="17 18">LMG26642</strain>
    </source>
</reference>
<evidence type="ECO:0000256" key="9">
    <source>
        <dbReference type="ARBA" id="ARBA00023204"/>
    </source>
</evidence>
<evidence type="ECO:0000256" key="13">
    <source>
        <dbReference type="HAMAP-Rule" id="MF_01451"/>
    </source>
</evidence>
<organism evidence="17 18">
    <name type="scientific">Carnobacterium iners</name>
    <dbReference type="NCBI Taxonomy" id="1073423"/>
    <lineage>
        <taxon>Bacteria</taxon>
        <taxon>Bacillati</taxon>
        <taxon>Bacillota</taxon>
        <taxon>Bacilli</taxon>
        <taxon>Lactobacillales</taxon>
        <taxon>Carnobacteriaceae</taxon>
        <taxon>Carnobacterium</taxon>
    </lineage>
</organism>
<evidence type="ECO:0000256" key="1">
    <source>
        <dbReference type="ARBA" id="ARBA00022722"/>
    </source>
</evidence>
<dbReference type="EC" id="5.6.2.4" evidence="13"/>
<evidence type="ECO:0000256" key="3">
    <source>
        <dbReference type="ARBA" id="ARBA00022763"/>
    </source>
</evidence>
<accession>A0A1X7NGC9</accession>
<evidence type="ECO:0000256" key="8">
    <source>
        <dbReference type="ARBA" id="ARBA00023125"/>
    </source>
</evidence>
<dbReference type="PANTHER" id="PTHR11070:SF48">
    <property type="entry name" value="ATP-DEPENDENT HELICASE_NUCLEASE SUBUNIT A"/>
    <property type="match status" value="1"/>
</dbReference>
<dbReference type="EMBL" id="FXBJ01000002">
    <property type="protein sequence ID" value="SMH36398.1"/>
    <property type="molecule type" value="Genomic_DNA"/>
</dbReference>
<dbReference type="PROSITE" id="PS51198">
    <property type="entry name" value="UVRD_HELICASE_ATP_BIND"/>
    <property type="match status" value="1"/>
</dbReference>
<keyword evidence="4 13" id="KW-0378">Hydrolase</keyword>
<dbReference type="AlphaFoldDB" id="A0A1X7NGC9"/>
<keyword evidence="6 13" id="KW-0269">Exonuclease</keyword>
<comment type="subunit">
    <text evidence="13">Heterodimer of AddA and AddB/RexB.</text>
</comment>
<feature type="binding site" evidence="14">
    <location>
        <begin position="32"/>
        <end position="39"/>
    </location>
    <ligand>
        <name>ATP</name>
        <dbReference type="ChEBI" id="CHEBI:30616"/>
    </ligand>
</feature>
<dbReference type="SUPFAM" id="SSF52980">
    <property type="entry name" value="Restriction endonuclease-like"/>
    <property type="match status" value="1"/>
</dbReference>
<evidence type="ECO:0000256" key="4">
    <source>
        <dbReference type="ARBA" id="ARBA00022801"/>
    </source>
</evidence>
<comment type="similarity">
    <text evidence="13">Belongs to the helicase family. AddA subfamily.</text>
</comment>
<dbReference type="InterPro" id="IPR011604">
    <property type="entry name" value="PDDEXK-like_dom_sf"/>
</dbReference>
<keyword evidence="5 13" id="KW-0347">Helicase</keyword>
<evidence type="ECO:0000259" key="16">
    <source>
        <dbReference type="PROSITE" id="PS51217"/>
    </source>
</evidence>
<evidence type="ECO:0000259" key="15">
    <source>
        <dbReference type="PROSITE" id="PS51198"/>
    </source>
</evidence>
<evidence type="ECO:0000313" key="18">
    <source>
        <dbReference type="Proteomes" id="UP000193435"/>
    </source>
</evidence>
<dbReference type="GO" id="GO:0033202">
    <property type="term" value="C:DNA helicase complex"/>
    <property type="evidence" value="ECO:0007669"/>
    <property type="project" value="TreeGrafter"/>
</dbReference>
<evidence type="ECO:0000256" key="11">
    <source>
        <dbReference type="ARBA" id="ARBA00034617"/>
    </source>
</evidence>
<name>A0A1X7NGC9_9LACT</name>
<keyword evidence="8 13" id="KW-0238">DNA-binding</keyword>
<feature type="domain" description="UvrD-like helicase ATP-binding" evidence="15">
    <location>
        <begin position="11"/>
        <end position="485"/>
    </location>
</feature>
<dbReference type="GO" id="GO:0005829">
    <property type="term" value="C:cytosol"/>
    <property type="evidence" value="ECO:0007669"/>
    <property type="project" value="TreeGrafter"/>
</dbReference>
<dbReference type="InterPro" id="IPR014152">
    <property type="entry name" value="AddA"/>
</dbReference>
<dbReference type="GO" id="GO:0003690">
    <property type="term" value="F:double-stranded DNA binding"/>
    <property type="evidence" value="ECO:0007669"/>
    <property type="project" value="UniProtKB-UniRule"/>
</dbReference>
<keyword evidence="9 13" id="KW-0234">DNA repair</keyword>
<dbReference type="InterPro" id="IPR027417">
    <property type="entry name" value="P-loop_NTPase"/>
</dbReference>
<comment type="catalytic activity">
    <reaction evidence="11 13">
        <text>Couples ATP hydrolysis with the unwinding of duplex DNA by translocating in the 3'-5' direction.</text>
        <dbReference type="EC" id="5.6.2.4"/>
    </reaction>
</comment>
<proteinExistence type="inferred from homology"/>
<dbReference type="CDD" id="cd17932">
    <property type="entry name" value="DEXQc_UvrD"/>
    <property type="match status" value="1"/>
</dbReference>
<dbReference type="RefSeq" id="WP_085559973.1">
    <property type="nucleotide sequence ID" value="NZ_FOAH01000003.1"/>
</dbReference>
<evidence type="ECO:0000256" key="14">
    <source>
        <dbReference type="PROSITE-ProRule" id="PRU00560"/>
    </source>
</evidence>
<evidence type="ECO:0000256" key="6">
    <source>
        <dbReference type="ARBA" id="ARBA00022839"/>
    </source>
</evidence>
<dbReference type="GO" id="GO:0008408">
    <property type="term" value="F:3'-5' exonuclease activity"/>
    <property type="evidence" value="ECO:0007669"/>
    <property type="project" value="UniProtKB-UniRule"/>
</dbReference>
<dbReference type="PANTHER" id="PTHR11070">
    <property type="entry name" value="UVRD / RECB / PCRA DNA HELICASE FAMILY MEMBER"/>
    <property type="match status" value="1"/>
</dbReference>
<evidence type="ECO:0000256" key="10">
    <source>
        <dbReference type="ARBA" id="ARBA00023235"/>
    </source>
</evidence>
<dbReference type="Gene3D" id="3.90.320.10">
    <property type="match status" value="1"/>
</dbReference>
<dbReference type="HAMAP" id="MF_01451">
    <property type="entry name" value="AddA"/>
    <property type="match status" value="1"/>
</dbReference>
<evidence type="ECO:0000313" key="17">
    <source>
        <dbReference type="EMBL" id="SMH36398.1"/>
    </source>
</evidence>
<gene>
    <name evidence="13" type="primary">addA</name>
    <name evidence="17" type="ORF">SAMN04488700_1884</name>
</gene>